<dbReference type="NCBIfam" id="TIGR00765">
    <property type="entry name" value="yihY_not_rbn"/>
    <property type="match status" value="1"/>
</dbReference>
<evidence type="ECO:0000256" key="5">
    <source>
        <dbReference type="ARBA" id="ARBA00023136"/>
    </source>
</evidence>
<feature type="transmembrane region" description="Helical" evidence="6">
    <location>
        <begin position="171"/>
        <end position="192"/>
    </location>
</feature>
<evidence type="ECO:0000256" key="2">
    <source>
        <dbReference type="ARBA" id="ARBA00022475"/>
    </source>
</evidence>
<feature type="transmembrane region" description="Helical" evidence="6">
    <location>
        <begin position="239"/>
        <end position="261"/>
    </location>
</feature>
<evidence type="ECO:0000256" key="3">
    <source>
        <dbReference type="ARBA" id="ARBA00022692"/>
    </source>
</evidence>
<dbReference type="EMBL" id="JAGGKC010000018">
    <property type="protein sequence ID" value="MBP1919687.1"/>
    <property type="molecule type" value="Genomic_DNA"/>
</dbReference>
<evidence type="ECO:0000313" key="7">
    <source>
        <dbReference type="EMBL" id="MBP1919687.1"/>
    </source>
</evidence>
<dbReference type="Proteomes" id="UP001519271">
    <property type="component" value="Unassembled WGS sequence"/>
</dbReference>
<sequence>MEKKGILKFMKTLLKKADWDDSFAFAYQLTYSLLLAIFPFLIFLFTLLGYMKIDSAIILQRMQEALPMEVYDLTAGIVTDVLDNQRGGLMSLSIFLAIYTSSGGIRAFMKGINKAMRIKEKRNILHLYALSIFWVVLFAVSIMLSLIGIVFGEQILLVILHYFPALPQKEFIQTARIITPVVFMFLMFTMFYMFVPTKKVKFRYAFPGALFATLMFILSTLAFQYYVNNLANYSRFYGTLGAVVALMLWLLVVSMIMLFSAQINALLIEVRGIRDPYIHVVQNVKDRVAARRNGKAAESESIVEKE</sequence>
<dbReference type="RefSeq" id="WP_209459883.1">
    <property type="nucleotide sequence ID" value="NZ_JAGGKC010000018.1"/>
</dbReference>
<dbReference type="PANTHER" id="PTHR30213:SF0">
    <property type="entry name" value="UPF0761 MEMBRANE PROTEIN YIHY"/>
    <property type="match status" value="1"/>
</dbReference>
<accession>A0ABS4G560</accession>
<dbReference type="PIRSF" id="PIRSF035875">
    <property type="entry name" value="RNase_BN"/>
    <property type="match status" value="1"/>
</dbReference>
<evidence type="ECO:0000313" key="8">
    <source>
        <dbReference type="Proteomes" id="UP001519271"/>
    </source>
</evidence>
<gene>
    <name evidence="7" type="ORF">J2Z34_002183</name>
</gene>
<keyword evidence="3 6" id="KW-0812">Transmembrane</keyword>
<feature type="transmembrane region" description="Helical" evidence="6">
    <location>
        <begin position="89"/>
        <end position="108"/>
    </location>
</feature>
<name>A0ABS4G560_9CLOT</name>
<feature type="transmembrane region" description="Helical" evidence="6">
    <location>
        <begin position="204"/>
        <end position="227"/>
    </location>
</feature>
<evidence type="ECO:0000256" key="1">
    <source>
        <dbReference type="ARBA" id="ARBA00004651"/>
    </source>
</evidence>
<keyword evidence="8" id="KW-1185">Reference proteome</keyword>
<dbReference type="Pfam" id="PF03631">
    <property type="entry name" value="Virul_fac_BrkB"/>
    <property type="match status" value="1"/>
</dbReference>
<evidence type="ECO:0000256" key="6">
    <source>
        <dbReference type="SAM" id="Phobius"/>
    </source>
</evidence>
<organism evidence="7 8">
    <name type="scientific">Youngiibacter multivorans</name>
    <dbReference type="NCBI Taxonomy" id="937251"/>
    <lineage>
        <taxon>Bacteria</taxon>
        <taxon>Bacillati</taxon>
        <taxon>Bacillota</taxon>
        <taxon>Clostridia</taxon>
        <taxon>Eubacteriales</taxon>
        <taxon>Clostridiaceae</taxon>
        <taxon>Youngiibacter</taxon>
    </lineage>
</organism>
<protein>
    <submittedName>
        <fullName evidence="7">Membrane protein</fullName>
    </submittedName>
</protein>
<proteinExistence type="predicted"/>
<feature type="transmembrane region" description="Helical" evidence="6">
    <location>
        <begin position="128"/>
        <end position="151"/>
    </location>
</feature>
<reference evidence="7 8" key="1">
    <citation type="submission" date="2021-03" db="EMBL/GenBank/DDBJ databases">
        <title>Genomic Encyclopedia of Type Strains, Phase IV (KMG-IV): sequencing the most valuable type-strain genomes for metagenomic binning, comparative biology and taxonomic classification.</title>
        <authorList>
            <person name="Goeker M."/>
        </authorList>
    </citation>
    <scope>NUCLEOTIDE SEQUENCE [LARGE SCALE GENOMIC DNA]</scope>
    <source>
        <strain evidence="7 8">DSM 6139</strain>
    </source>
</reference>
<keyword evidence="4 6" id="KW-1133">Transmembrane helix</keyword>
<dbReference type="InterPro" id="IPR017039">
    <property type="entry name" value="Virul_fac_BrkB"/>
</dbReference>
<comment type="subcellular location">
    <subcellularLocation>
        <location evidence="1">Cell membrane</location>
        <topology evidence="1">Multi-pass membrane protein</topology>
    </subcellularLocation>
</comment>
<comment type="caution">
    <text evidence="7">The sequence shown here is derived from an EMBL/GenBank/DDBJ whole genome shotgun (WGS) entry which is preliminary data.</text>
</comment>
<dbReference type="PANTHER" id="PTHR30213">
    <property type="entry name" value="INNER MEMBRANE PROTEIN YHJD"/>
    <property type="match status" value="1"/>
</dbReference>
<feature type="transmembrane region" description="Helical" evidence="6">
    <location>
        <begin position="21"/>
        <end position="45"/>
    </location>
</feature>
<evidence type="ECO:0000256" key="4">
    <source>
        <dbReference type="ARBA" id="ARBA00022989"/>
    </source>
</evidence>
<keyword evidence="5 6" id="KW-0472">Membrane</keyword>
<keyword evidence="2" id="KW-1003">Cell membrane</keyword>